<reference evidence="2" key="1">
    <citation type="journal article" date="2019" name="Int. J. Syst. Evol. Microbiol.">
        <title>The Global Catalogue of Microorganisms (GCM) 10K type strain sequencing project: providing services to taxonomists for standard genome sequencing and annotation.</title>
        <authorList>
            <consortium name="The Broad Institute Genomics Platform"/>
            <consortium name="The Broad Institute Genome Sequencing Center for Infectious Disease"/>
            <person name="Wu L."/>
            <person name="Ma J."/>
        </authorList>
    </citation>
    <scope>NUCLEOTIDE SEQUENCE [LARGE SCALE GENOMIC DNA]</scope>
    <source>
        <strain evidence="2">IBRC-M 10490</strain>
    </source>
</reference>
<gene>
    <name evidence="1" type="ORF">ACFO5K_08460</name>
</gene>
<organism evidence="1 2">
    <name type="scientific">Nocardia halotolerans</name>
    <dbReference type="NCBI Taxonomy" id="1755878"/>
    <lineage>
        <taxon>Bacteria</taxon>
        <taxon>Bacillati</taxon>
        <taxon>Actinomycetota</taxon>
        <taxon>Actinomycetes</taxon>
        <taxon>Mycobacteriales</taxon>
        <taxon>Nocardiaceae</taxon>
        <taxon>Nocardia</taxon>
    </lineage>
</organism>
<keyword evidence="2" id="KW-1185">Reference proteome</keyword>
<name>A0ABV8VEV2_9NOCA</name>
<evidence type="ECO:0000313" key="1">
    <source>
        <dbReference type="EMBL" id="MFC4374137.1"/>
    </source>
</evidence>
<protein>
    <recommendedName>
        <fullName evidence="3">PPE family protein</fullName>
    </recommendedName>
</protein>
<evidence type="ECO:0000313" key="2">
    <source>
        <dbReference type="Proteomes" id="UP001595844"/>
    </source>
</evidence>
<dbReference type="RefSeq" id="WP_378558434.1">
    <property type="nucleotide sequence ID" value="NZ_JBHSDL010000007.1"/>
</dbReference>
<dbReference type="EMBL" id="JBHSDL010000007">
    <property type="protein sequence ID" value="MFC4374137.1"/>
    <property type="molecule type" value="Genomic_DNA"/>
</dbReference>
<accession>A0ABV8VEV2</accession>
<sequence length="223" mass="23475">MNSIGIEFTTWKRTISDLVAGKDMTDDPGATAASPGFDGDHHPKAVLDTDEFDVHSLATLRQKVDRINLDTVRGLVDAWQEIADRNATSLDEFSKQIAKGTAADVWSGAAATAAGRTVAGYLATGAKVTAATALTAHKLAELRTGLESTKNLVPHPPEHRGGDALLAGRDWRDDEVTAADAKTEAVRVLHNVYARVVHDSDVNVPVIPLAADQGTAPPAIGGV</sequence>
<evidence type="ECO:0008006" key="3">
    <source>
        <dbReference type="Google" id="ProtNLM"/>
    </source>
</evidence>
<proteinExistence type="predicted"/>
<dbReference type="Proteomes" id="UP001595844">
    <property type="component" value="Unassembled WGS sequence"/>
</dbReference>
<comment type="caution">
    <text evidence="1">The sequence shown here is derived from an EMBL/GenBank/DDBJ whole genome shotgun (WGS) entry which is preliminary data.</text>
</comment>